<dbReference type="PROSITE" id="PS50895">
    <property type="entry name" value="SURF1"/>
    <property type="match status" value="1"/>
</dbReference>
<dbReference type="Pfam" id="PF02104">
    <property type="entry name" value="SURF1"/>
    <property type="match status" value="1"/>
</dbReference>
<feature type="transmembrane region" description="Helical" evidence="1">
    <location>
        <begin position="207"/>
        <end position="228"/>
    </location>
</feature>
<comment type="caution">
    <text evidence="2">The sequence shown here is derived from an EMBL/GenBank/DDBJ whole genome shotgun (WGS) entry which is preliminary data.</text>
</comment>
<keyword evidence="1" id="KW-1133">Transmembrane helix</keyword>
<keyword evidence="1" id="KW-0812">Transmembrane</keyword>
<protein>
    <recommendedName>
        <fullName evidence="1">SURF1-like protein</fullName>
    </recommendedName>
</protein>
<reference evidence="3" key="1">
    <citation type="journal article" date="2019" name="Int. J. Syst. Evol. Microbiol.">
        <title>The Global Catalogue of Microorganisms (GCM) 10K type strain sequencing project: providing services to taxonomists for standard genome sequencing and annotation.</title>
        <authorList>
            <consortium name="The Broad Institute Genomics Platform"/>
            <consortium name="The Broad Institute Genome Sequencing Center for Infectious Disease"/>
            <person name="Wu L."/>
            <person name="Ma J."/>
        </authorList>
    </citation>
    <scope>NUCLEOTIDE SEQUENCE [LARGE SCALE GENOMIC DNA]</scope>
    <source>
        <strain evidence="3">JCM 16949</strain>
    </source>
</reference>
<proteinExistence type="inferred from homology"/>
<dbReference type="CDD" id="cd06662">
    <property type="entry name" value="SURF1"/>
    <property type="match status" value="1"/>
</dbReference>
<evidence type="ECO:0000313" key="3">
    <source>
        <dbReference type="Proteomes" id="UP001501004"/>
    </source>
</evidence>
<comment type="caution">
    <text evidence="1">Lacks conserved residue(s) required for the propagation of feature annotation.</text>
</comment>
<dbReference type="RefSeq" id="WP_344753677.1">
    <property type="nucleotide sequence ID" value="NZ_BAABAE010000002.1"/>
</dbReference>
<comment type="similarity">
    <text evidence="1">Belongs to the SURF1 family.</text>
</comment>
<comment type="subcellular location">
    <subcellularLocation>
        <location evidence="1">Cell membrane</location>
        <topology evidence="1">Multi-pass membrane protein</topology>
    </subcellularLocation>
</comment>
<keyword evidence="1" id="KW-0472">Membrane</keyword>
<dbReference type="Proteomes" id="UP001501004">
    <property type="component" value="Unassembled WGS sequence"/>
</dbReference>
<name>A0ABP7F892_9MICO</name>
<organism evidence="2 3">
    <name type="scientific">Leifsonella bigeumensis</name>
    <dbReference type="NCBI Taxonomy" id="433643"/>
    <lineage>
        <taxon>Bacteria</taxon>
        <taxon>Bacillati</taxon>
        <taxon>Actinomycetota</taxon>
        <taxon>Actinomycetes</taxon>
        <taxon>Micrococcales</taxon>
        <taxon>Microbacteriaceae</taxon>
        <taxon>Leifsonella</taxon>
    </lineage>
</organism>
<keyword evidence="1" id="KW-1003">Cell membrane</keyword>
<dbReference type="InterPro" id="IPR002994">
    <property type="entry name" value="Surf1/Shy1"/>
</dbReference>
<accession>A0ABP7F892</accession>
<dbReference type="EMBL" id="BAABAE010000002">
    <property type="protein sequence ID" value="GAA3732896.1"/>
    <property type="molecule type" value="Genomic_DNA"/>
</dbReference>
<evidence type="ECO:0000313" key="2">
    <source>
        <dbReference type="EMBL" id="GAA3732896.1"/>
    </source>
</evidence>
<gene>
    <name evidence="2" type="ORF">GCM10022239_06550</name>
</gene>
<sequence>MLRIALRPRWIAALVLALAVAAGFALLSQWQLSRSVSTGTVVERPTETVLPLAEVAQPQEPIRTDADGQLVTASGEYLAGDTIVLSDRINGGQAGYWVVAHLRTADGAGLAVALGWSADRNGAASVASSLEGGEATVTGRFVVDEAPQTSDFEHGELSTLAAAALVNLWPDADPAGIYNGYVVAGEPSGGLAKIDSPRPVTTVELNWLNVFYAAEWVIFAGFAVFLWWRLVRDVWEKEQRAAAPDPNP</sequence>
<keyword evidence="3" id="KW-1185">Reference proteome</keyword>
<evidence type="ECO:0000256" key="1">
    <source>
        <dbReference type="RuleBase" id="RU363076"/>
    </source>
</evidence>